<proteinExistence type="predicted"/>
<gene>
    <name evidence="7" type="ORF">JCM15548_14618</name>
</gene>
<evidence type="ECO:0000259" key="6">
    <source>
        <dbReference type="PROSITE" id="PS51900"/>
    </source>
</evidence>
<evidence type="ECO:0000259" key="5">
    <source>
        <dbReference type="PROSITE" id="PS51898"/>
    </source>
</evidence>
<dbReference type="OrthoDB" id="1407105at2"/>
<dbReference type="InterPro" id="IPR010998">
    <property type="entry name" value="Integrase_recombinase_N"/>
</dbReference>
<dbReference type="PROSITE" id="PS51900">
    <property type="entry name" value="CB"/>
    <property type="match status" value="1"/>
</dbReference>
<evidence type="ECO:0000313" key="8">
    <source>
        <dbReference type="Proteomes" id="UP000032900"/>
    </source>
</evidence>
<sequence>MRKKPEYIFNKEIESKLTSFKIYLQKLGNGANTIRQKSNYAGYFLKWLETEHLQPEETRYNDLLSFIDYCKLEVDALSGVEGNSKRHINSKLRSIRNFYEYLKQFNPAIINPATNLNLKGIGQKLPSNIIDFKELENLYQSFESTTNREKRNKIILGILVYQGVTTEELHQLEPSHLKLKEGKIVVPGNRRRNSRTLELKPIQILELHEYLTEIRPTILKEITAPRPARKPTKINHPKIENQLFVSINGSENIKNSLLHMFKAIQKLNPEILHPKQIRASVITYWLKNHNLRQVQYMAGHKYVSSTERYQLNNLDSLQSKLEKLHPLNGAKSDY</sequence>
<dbReference type="Gene3D" id="1.10.150.130">
    <property type="match status" value="1"/>
</dbReference>
<name>A0A0E9LQ76_9BACT</name>
<dbReference type="GO" id="GO:0003677">
    <property type="term" value="F:DNA binding"/>
    <property type="evidence" value="ECO:0007669"/>
    <property type="project" value="UniProtKB-UniRule"/>
</dbReference>
<dbReference type="RefSeq" id="WP_083985272.1">
    <property type="nucleotide sequence ID" value="NZ_BAZW01000097.1"/>
</dbReference>
<dbReference type="InterPro" id="IPR011010">
    <property type="entry name" value="DNA_brk_join_enz"/>
</dbReference>
<keyword evidence="3" id="KW-0233">DNA recombination</keyword>
<dbReference type="SUPFAM" id="SSF56349">
    <property type="entry name" value="DNA breaking-rejoining enzymes"/>
    <property type="match status" value="1"/>
</dbReference>
<feature type="domain" description="Tyr recombinase" evidence="5">
    <location>
        <begin position="124"/>
        <end position="322"/>
    </location>
</feature>
<evidence type="ECO:0000256" key="1">
    <source>
        <dbReference type="ARBA" id="ARBA00022908"/>
    </source>
</evidence>
<dbReference type="GO" id="GO:0015074">
    <property type="term" value="P:DNA integration"/>
    <property type="evidence" value="ECO:0007669"/>
    <property type="project" value="UniProtKB-KW"/>
</dbReference>
<dbReference type="GO" id="GO:0006310">
    <property type="term" value="P:DNA recombination"/>
    <property type="evidence" value="ECO:0007669"/>
    <property type="project" value="UniProtKB-KW"/>
</dbReference>
<keyword evidence="1" id="KW-0229">DNA integration</keyword>
<comment type="caution">
    <text evidence="7">The sequence shown here is derived from an EMBL/GenBank/DDBJ whole genome shotgun (WGS) entry which is preliminary data.</text>
</comment>
<evidence type="ECO:0000256" key="4">
    <source>
        <dbReference type="PROSITE-ProRule" id="PRU01248"/>
    </source>
</evidence>
<dbReference type="Pfam" id="PF00589">
    <property type="entry name" value="Phage_integrase"/>
    <property type="match status" value="1"/>
</dbReference>
<dbReference type="InterPro" id="IPR044068">
    <property type="entry name" value="CB"/>
</dbReference>
<organism evidence="7 8">
    <name type="scientific">Geofilum rubicundum JCM 15548</name>
    <dbReference type="NCBI Taxonomy" id="1236989"/>
    <lineage>
        <taxon>Bacteria</taxon>
        <taxon>Pseudomonadati</taxon>
        <taxon>Bacteroidota</taxon>
        <taxon>Bacteroidia</taxon>
        <taxon>Marinilabiliales</taxon>
        <taxon>Marinilabiliaceae</taxon>
        <taxon>Geofilum</taxon>
    </lineage>
</organism>
<evidence type="ECO:0000256" key="2">
    <source>
        <dbReference type="ARBA" id="ARBA00023125"/>
    </source>
</evidence>
<reference evidence="7 8" key="1">
    <citation type="journal article" date="2015" name="Microbes Environ.">
        <title>Distribution and evolution of nitrogen fixation genes in the phylum bacteroidetes.</title>
        <authorList>
            <person name="Inoue J."/>
            <person name="Oshima K."/>
            <person name="Suda W."/>
            <person name="Sakamoto M."/>
            <person name="Iino T."/>
            <person name="Noda S."/>
            <person name="Hongoh Y."/>
            <person name="Hattori M."/>
            <person name="Ohkuma M."/>
        </authorList>
    </citation>
    <scope>NUCLEOTIDE SEQUENCE [LARGE SCALE GENOMIC DNA]</scope>
    <source>
        <strain evidence="7">JCM 15548</strain>
    </source>
</reference>
<keyword evidence="2 4" id="KW-0238">DNA-binding</keyword>
<dbReference type="InterPro" id="IPR013762">
    <property type="entry name" value="Integrase-like_cat_sf"/>
</dbReference>
<dbReference type="Proteomes" id="UP000032900">
    <property type="component" value="Unassembled WGS sequence"/>
</dbReference>
<dbReference type="Gene3D" id="1.10.443.10">
    <property type="entry name" value="Intergrase catalytic core"/>
    <property type="match status" value="1"/>
</dbReference>
<accession>A0A0E9LQ76</accession>
<feature type="domain" description="Core-binding (CB)" evidence="6">
    <location>
        <begin position="14"/>
        <end position="103"/>
    </location>
</feature>
<protein>
    <submittedName>
        <fullName evidence="7">Integrase</fullName>
    </submittedName>
</protein>
<dbReference type="STRING" id="1236989.JCM15548_14618"/>
<dbReference type="InterPro" id="IPR002104">
    <property type="entry name" value="Integrase_catalytic"/>
</dbReference>
<dbReference type="PROSITE" id="PS51898">
    <property type="entry name" value="TYR_RECOMBINASE"/>
    <property type="match status" value="1"/>
</dbReference>
<dbReference type="CDD" id="cd00397">
    <property type="entry name" value="DNA_BRE_C"/>
    <property type="match status" value="1"/>
</dbReference>
<keyword evidence="8" id="KW-1185">Reference proteome</keyword>
<evidence type="ECO:0000256" key="3">
    <source>
        <dbReference type="ARBA" id="ARBA00023172"/>
    </source>
</evidence>
<evidence type="ECO:0000313" key="7">
    <source>
        <dbReference type="EMBL" id="GAO27767.1"/>
    </source>
</evidence>
<dbReference type="EMBL" id="BAZW01000097">
    <property type="protein sequence ID" value="GAO27767.1"/>
    <property type="molecule type" value="Genomic_DNA"/>
</dbReference>
<dbReference type="AlphaFoldDB" id="A0A0E9LQ76"/>